<reference evidence="3" key="2">
    <citation type="submission" date="2002-07" db="EMBL/GenBank/DDBJ databases">
        <title>Oryza sativa nipponbare(GA3) genomic DNA, chromosome 8, BAC clone:OSJNBa0062G05.</title>
        <authorList>
            <person name="Sasaki T."/>
            <person name="Matsumoto T."/>
            <person name="Katayose Y."/>
        </authorList>
    </citation>
    <scope>NUCLEOTIDE SEQUENCE</scope>
</reference>
<protein>
    <submittedName>
        <fullName evidence="3">Uncharacterized protein</fullName>
    </submittedName>
</protein>
<dbReference type="Proteomes" id="UP000000763">
    <property type="component" value="Chromosome 8"/>
</dbReference>
<feature type="region of interest" description="Disordered" evidence="1">
    <location>
        <begin position="1"/>
        <end position="72"/>
    </location>
</feature>
<evidence type="ECO:0000313" key="2">
    <source>
        <dbReference type="EMBL" id="BAD03208.1"/>
    </source>
</evidence>
<name>Q6Z0E9_ORYSJ</name>
<feature type="compositionally biased region" description="Basic and acidic residues" evidence="1">
    <location>
        <begin position="138"/>
        <end position="153"/>
    </location>
</feature>
<gene>
    <name evidence="3" type="ORF">OSJNBa0062G05.13</name>
    <name evidence="2" type="ORF">P0702G08.26</name>
</gene>
<reference evidence="4" key="3">
    <citation type="journal article" date="2005" name="Nature">
        <title>The map-based sequence of the rice genome.</title>
        <authorList>
            <consortium name="International rice genome sequencing project (IRGSP)"/>
            <person name="Matsumoto T."/>
            <person name="Wu J."/>
            <person name="Kanamori H."/>
            <person name="Katayose Y."/>
            <person name="Fujisawa M."/>
            <person name="Namiki N."/>
            <person name="Mizuno H."/>
            <person name="Yamamoto K."/>
            <person name="Antonio B.A."/>
            <person name="Baba T."/>
            <person name="Sakata K."/>
            <person name="Nagamura Y."/>
            <person name="Aoki H."/>
            <person name="Arikawa K."/>
            <person name="Arita K."/>
            <person name="Bito T."/>
            <person name="Chiden Y."/>
            <person name="Fujitsuka N."/>
            <person name="Fukunaka R."/>
            <person name="Hamada M."/>
            <person name="Harada C."/>
            <person name="Hayashi A."/>
            <person name="Hijishita S."/>
            <person name="Honda M."/>
            <person name="Hosokawa S."/>
            <person name="Ichikawa Y."/>
            <person name="Idonuma A."/>
            <person name="Iijima M."/>
            <person name="Ikeda M."/>
            <person name="Ikeno M."/>
            <person name="Ito K."/>
            <person name="Ito S."/>
            <person name="Ito T."/>
            <person name="Ito Y."/>
            <person name="Ito Y."/>
            <person name="Iwabuchi A."/>
            <person name="Kamiya K."/>
            <person name="Karasawa W."/>
            <person name="Kurita K."/>
            <person name="Katagiri S."/>
            <person name="Kikuta A."/>
            <person name="Kobayashi H."/>
            <person name="Kobayashi N."/>
            <person name="Machita K."/>
            <person name="Maehara T."/>
            <person name="Masukawa M."/>
            <person name="Mizubayashi T."/>
            <person name="Mukai Y."/>
            <person name="Nagasaki H."/>
            <person name="Nagata Y."/>
            <person name="Naito S."/>
            <person name="Nakashima M."/>
            <person name="Nakama Y."/>
            <person name="Nakamichi Y."/>
            <person name="Nakamura M."/>
            <person name="Meguro A."/>
            <person name="Negishi M."/>
            <person name="Ohta I."/>
            <person name="Ohta T."/>
            <person name="Okamoto M."/>
            <person name="Ono N."/>
            <person name="Saji S."/>
            <person name="Sakaguchi M."/>
            <person name="Sakai K."/>
            <person name="Shibata M."/>
            <person name="Shimokawa T."/>
            <person name="Song J."/>
            <person name="Takazaki Y."/>
            <person name="Terasawa K."/>
            <person name="Tsugane M."/>
            <person name="Tsuji K."/>
            <person name="Ueda S."/>
            <person name="Waki K."/>
            <person name="Yamagata H."/>
            <person name="Yamamoto M."/>
            <person name="Yamamoto S."/>
            <person name="Yamane H."/>
            <person name="Yoshiki S."/>
            <person name="Yoshihara R."/>
            <person name="Yukawa K."/>
            <person name="Zhong H."/>
            <person name="Yano M."/>
            <person name="Yuan Q."/>
            <person name="Ouyang S."/>
            <person name="Liu J."/>
            <person name="Jones K.M."/>
            <person name="Gansberger K."/>
            <person name="Moffat K."/>
            <person name="Hill J."/>
            <person name="Bera J."/>
            <person name="Fadrosh D."/>
            <person name="Jin S."/>
            <person name="Johri S."/>
            <person name="Kim M."/>
            <person name="Overton L."/>
            <person name="Reardon M."/>
            <person name="Tsitrin T."/>
            <person name="Vuong H."/>
            <person name="Weaver B."/>
            <person name="Ciecko A."/>
            <person name="Tallon L."/>
            <person name="Jackson J."/>
            <person name="Pai G."/>
            <person name="Aken S.V."/>
            <person name="Utterback T."/>
            <person name="Reidmuller S."/>
            <person name="Feldblyum T."/>
            <person name="Hsiao J."/>
            <person name="Zismann V."/>
            <person name="Iobst S."/>
            <person name="de Vazeille A.R."/>
            <person name="Buell C.R."/>
            <person name="Ying K."/>
            <person name="Li Y."/>
            <person name="Lu T."/>
            <person name="Huang Y."/>
            <person name="Zhao Q."/>
            <person name="Feng Q."/>
            <person name="Zhang L."/>
            <person name="Zhu J."/>
            <person name="Weng Q."/>
            <person name="Mu J."/>
            <person name="Lu Y."/>
            <person name="Fan D."/>
            <person name="Liu Y."/>
            <person name="Guan J."/>
            <person name="Zhang Y."/>
            <person name="Yu S."/>
            <person name="Liu X."/>
            <person name="Zhang Y."/>
            <person name="Hong G."/>
            <person name="Han B."/>
            <person name="Choisne N."/>
            <person name="Demange N."/>
            <person name="Orjeda G."/>
            <person name="Samain S."/>
            <person name="Cattolico L."/>
            <person name="Pelletier E."/>
            <person name="Couloux A."/>
            <person name="Segurens B."/>
            <person name="Wincker P."/>
            <person name="D'Hont A."/>
            <person name="Scarpelli C."/>
            <person name="Weissenbach J."/>
            <person name="Salanoubat M."/>
            <person name="Quetier F."/>
            <person name="Yu Y."/>
            <person name="Kim H.R."/>
            <person name="Rambo T."/>
            <person name="Currie J."/>
            <person name="Collura K."/>
            <person name="Luo M."/>
            <person name="Yang T."/>
            <person name="Ammiraju J.S.S."/>
            <person name="Engler F."/>
            <person name="Soderlund C."/>
            <person name="Wing R.A."/>
            <person name="Palmer L.E."/>
            <person name="de la Bastide M."/>
            <person name="Spiegel L."/>
            <person name="Nascimento L."/>
            <person name="Zutavern T."/>
            <person name="O'Shaughnessy A."/>
            <person name="Dike S."/>
            <person name="Dedhia N."/>
            <person name="Preston R."/>
            <person name="Balija V."/>
            <person name="McCombie W.R."/>
            <person name="Chow T."/>
            <person name="Chen H."/>
            <person name="Chung M."/>
            <person name="Chen C."/>
            <person name="Shaw J."/>
            <person name="Wu H."/>
            <person name="Hsiao K."/>
            <person name="Chao Y."/>
            <person name="Chu M."/>
            <person name="Cheng C."/>
            <person name="Hour A."/>
            <person name="Lee P."/>
            <person name="Lin S."/>
            <person name="Lin Y."/>
            <person name="Liou J."/>
            <person name="Liu S."/>
            <person name="Hsing Y."/>
            <person name="Raghuvanshi S."/>
            <person name="Mohanty A."/>
            <person name="Bharti A.K."/>
            <person name="Gaur A."/>
            <person name="Gupta V."/>
            <person name="Kumar D."/>
            <person name="Ravi V."/>
            <person name="Vij S."/>
            <person name="Kapur A."/>
            <person name="Khurana P."/>
            <person name="Khurana P."/>
            <person name="Khurana J.P."/>
            <person name="Tyagi A.K."/>
            <person name="Gaikwad K."/>
            <person name="Singh A."/>
            <person name="Dalal V."/>
            <person name="Srivastava S."/>
            <person name="Dixit A."/>
            <person name="Pal A.K."/>
            <person name="Ghazi I.A."/>
            <person name="Yadav M."/>
            <person name="Pandit A."/>
            <person name="Bhargava A."/>
            <person name="Sureshbabu K."/>
            <person name="Batra K."/>
            <person name="Sharma T.R."/>
            <person name="Mohapatra T."/>
            <person name="Singh N.K."/>
            <person name="Messing J."/>
            <person name="Nelson A.B."/>
            <person name="Fuks G."/>
            <person name="Kavchok S."/>
            <person name="Keizer G."/>
            <person name="Linton E."/>
            <person name="Llaca V."/>
            <person name="Song R."/>
            <person name="Tanyolac B."/>
            <person name="Young S."/>
            <person name="Ho-Il K."/>
            <person name="Hahn J.H."/>
            <person name="Sangsakoo G."/>
            <person name="Vanavichit A."/>
            <person name="de Mattos Luiz.A.T."/>
            <person name="Zimmer P.D."/>
            <person name="Malone G."/>
            <person name="Dellagostin O."/>
            <person name="de Oliveira A.C."/>
            <person name="Bevan M."/>
            <person name="Bancroft I."/>
            <person name="Minx P."/>
            <person name="Cordum H."/>
            <person name="Wilson R."/>
            <person name="Cheng Z."/>
            <person name="Jin W."/>
            <person name="Jiang J."/>
            <person name="Leong S.A."/>
            <person name="Iwama H."/>
            <person name="Gojobori T."/>
            <person name="Itoh T."/>
            <person name="Niimura Y."/>
            <person name="Fujii Y."/>
            <person name="Habara T."/>
            <person name="Sakai H."/>
            <person name="Sato Y."/>
            <person name="Wilson G."/>
            <person name="Kumar K."/>
            <person name="McCouch S."/>
            <person name="Juretic N."/>
            <person name="Hoen D."/>
            <person name="Wright S."/>
            <person name="Bruskiewich R."/>
            <person name="Bureau T."/>
            <person name="Miyao A."/>
            <person name="Hirochika H."/>
            <person name="Nishikawa T."/>
            <person name="Kadowaki K."/>
            <person name="Sugiura M."/>
            <person name="Burr B."/>
            <person name="Sasaki T."/>
        </authorList>
    </citation>
    <scope>NUCLEOTIDE SEQUENCE [LARGE SCALE GENOMIC DNA]</scope>
    <source>
        <strain evidence="4">cv. Nipponbare</strain>
    </source>
</reference>
<dbReference type="EMBL" id="AP005491">
    <property type="protein sequence ID" value="BAD03649.1"/>
    <property type="molecule type" value="Genomic_DNA"/>
</dbReference>
<feature type="region of interest" description="Disordered" evidence="1">
    <location>
        <begin position="107"/>
        <end position="156"/>
    </location>
</feature>
<feature type="compositionally biased region" description="Low complexity" evidence="1">
    <location>
        <begin position="40"/>
        <end position="72"/>
    </location>
</feature>
<reference evidence="4" key="4">
    <citation type="journal article" date="2008" name="Nucleic Acids Res.">
        <title>The rice annotation project database (RAP-DB): 2008 update.</title>
        <authorList>
            <consortium name="The rice annotation project (RAP)"/>
        </authorList>
    </citation>
    <scope>GENOME REANNOTATION</scope>
    <source>
        <strain evidence="4">cv. Nipponbare</strain>
    </source>
</reference>
<reference evidence="2" key="1">
    <citation type="submission" date="2001-12" db="EMBL/GenBank/DDBJ databases">
        <title>Oryza sativa nipponbare(GA3) genomic DNA, chromosome 8, PAC clone:P0702G08.</title>
        <authorList>
            <person name="Sasaki T."/>
            <person name="Matsumoto T."/>
            <person name="Yamamoto K."/>
        </authorList>
    </citation>
    <scope>NUCLEOTIDE SEQUENCE</scope>
</reference>
<sequence>MATSTATAPSRPAGGVPEGQRQAVCNGVGGPPPERHSHRATVVPVAVRRVSTSLRRSPSPDAAVPSDSGSSDAPVYFEIVAEVPPAAEQGKPGCYIRRGGAEATVNVDAAGARRRGGEGAESEGSRQAGASRPWRGTVEGHSKTARAREDRRGRKEVKWRRCCFRFRGLQNPG</sequence>
<accession>Q6Z0E9</accession>
<proteinExistence type="predicted"/>
<dbReference type="EMBL" id="AP004574">
    <property type="protein sequence ID" value="BAD03208.1"/>
    <property type="molecule type" value="Genomic_DNA"/>
</dbReference>
<organism evidence="3 4">
    <name type="scientific">Oryza sativa subsp. japonica</name>
    <name type="common">Rice</name>
    <dbReference type="NCBI Taxonomy" id="39947"/>
    <lineage>
        <taxon>Eukaryota</taxon>
        <taxon>Viridiplantae</taxon>
        <taxon>Streptophyta</taxon>
        <taxon>Embryophyta</taxon>
        <taxon>Tracheophyta</taxon>
        <taxon>Spermatophyta</taxon>
        <taxon>Magnoliopsida</taxon>
        <taxon>Liliopsida</taxon>
        <taxon>Poales</taxon>
        <taxon>Poaceae</taxon>
        <taxon>BOP clade</taxon>
        <taxon>Oryzoideae</taxon>
        <taxon>Oryzeae</taxon>
        <taxon>Oryzinae</taxon>
        <taxon>Oryza</taxon>
        <taxon>Oryza sativa</taxon>
    </lineage>
</organism>
<feature type="compositionally biased region" description="Low complexity" evidence="1">
    <location>
        <begin position="1"/>
        <end position="13"/>
    </location>
</feature>
<evidence type="ECO:0000256" key="1">
    <source>
        <dbReference type="SAM" id="MobiDB-lite"/>
    </source>
</evidence>
<dbReference type="AlphaFoldDB" id="Q6Z0E9"/>
<evidence type="ECO:0000313" key="4">
    <source>
        <dbReference type="Proteomes" id="UP000000763"/>
    </source>
</evidence>
<evidence type="ECO:0000313" key="3">
    <source>
        <dbReference type="EMBL" id="BAD03649.1"/>
    </source>
</evidence>